<dbReference type="EMBL" id="FZOS01000026">
    <property type="protein sequence ID" value="SNS96394.1"/>
    <property type="molecule type" value="Genomic_DNA"/>
</dbReference>
<keyword evidence="2" id="KW-1185">Reference proteome</keyword>
<evidence type="ECO:0000313" key="1">
    <source>
        <dbReference type="EMBL" id="SNS96394.1"/>
    </source>
</evidence>
<name>A0A239IVF1_9SPHN</name>
<dbReference type="AlphaFoldDB" id="A0A239IVF1"/>
<organism evidence="1 2">
    <name type="scientific">Edaphosphingomonas laterariae</name>
    <dbReference type="NCBI Taxonomy" id="861865"/>
    <lineage>
        <taxon>Bacteria</taxon>
        <taxon>Pseudomonadati</taxon>
        <taxon>Pseudomonadota</taxon>
        <taxon>Alphaproteobacteria</taxon>
        <taxon>Sphingomonadales</taxon>
        <taxon>Rhizorhabdaceae</taxon>
        <taxon>Edaphosphingomonas</taxon>
    </lineage>
</organism>
<accession>A0A239IVF1</accession>
<protein>
    <submittedName>
        <fullName evidence="1">Uncharacterized protein</fullName>
    </submittedName>
</protein>
<reference evidence="2" key="1">
    <citation type="submission" date="2017-06" db="EMBL/GenBank/DDBJ databases">
        <authorList>
            <person name="Varghese N."/>
            <person name="Submissions S."/>
        </authorList>
    </citation>
    <scope>NUCLEOTIDE SEQUENCE [LARGE SCALE GENOMIC DNA]</scope>
    <source>
        <strain evidence="2">LNB2</strain>
    </source>
</reference>
<proteinExistence type="predicted"/>
<sequence length="76" mass="8233">MTQSDTFETWRKGFRTMLSAICSTWPPLAESAARLLGRSRNEFLSPAECAAINGRGDSYDLITPPPANSKAALCSP</sequence>
<dbReference type="Proteomes" id="UP000198281">
    <property type="component" value="Unassembled WGS sequence"/>
</dbReference>
<gene>
    <name evidence="1" type="ORF">SAMN06295912_12658</name>
</gene>
<evidence type="ECO:0000313" key="2">
    <source>
        <dbReference type="Proteomes" id="UP000198281"/>
    </source>
</evidence>